<dbReference type="NCBIfam" id="TIGR03803">
    <property type="entry name" value="Gloeo_Verruco"/>
    <property type="match status" value="7"/>
</dbReference>
<protein>
    <submittedName>
        <fullName evidence="2">Choice-of-anchor tandem repeat GloVer-containing protein</fullName>
    </submittedName>
</protein>
<proteinExistence type="predicted"/>
<feature type="signal peptide" evidence="1">
    <location>
        <begin position="1"/>
        <end position="19"/>
    </location>
</feature>
<dbReference type="Proteomes" id="UP001371218">
    <property type="component" value="Unassembled WGS sequence"/>
</dbReference>
<reference evidence="2 3" key="1">
    <citation type="submission" date="2024-04" db="EMBL/GenBank/DDBJ databases">
        <title>Novel species of the genus Ideonella isolated from streams.</title>
        <authorList>
            <person name="Lu H."/>
        </authorList>
    </citation>
    <scope>NUCLEOTIDE SEQUENCE [LARGE SCALE GENOMIC DNA]</scope>
    <source>
        <strain evidence="2 3">DXS29W</strain>
    </source>
</reference>
<organism evidence="2 3">
    <name type="scientific">Ideonella lacteola</name>
    <dbReference type="NCBI Taxonomy" id="2984193"/>
    <lineage>
        <taxon>Bacteria</taxon>
        <taxon>Pseudomonadati</taxon>
        <taxon>Pseudomonadota</taxon>
        <taxon>Betaproteobacteria</taxon>
        <taxon>Burkholderiales</taxon>
        <taxon>Sphaerotilaceae</taxon>
        <taxon>Ideonella</taxon>
    </lineage>
</organism>
<gene>
    <name evidence="2" type="ORF">AACH06_22215</name>
</gene>
<evidence type="ECO:0000313" key="2">
    <source>
        <dbReference type="EMBL" id="MEK8033545.1"/>
    </source>
</evidence>
<keyword evidence="1" id="KW-0732">Signal</keyword>
<keyword evidence="3" id="KW-1185">Reference proteome</keyword>
<name>A0ABU9BY72_9BURK</name>
<accession>A0ABU9BY72</accession>
<evidence type="ECO:0000313" key="3">
    <source>
        <dbReference type="Proteomes" id="UP001371218"/>
    </source>
</evidence>
<evidence type="ECO:0000256" key="1">
    <source>
        <dbReference type="SAM" id="SignalP"/>
    </source>
</evidence>
<dbReference type="SUPFAM" id="SSF63829">
    <property type="entry name" value="Calcium-dependent phosphotriesterase"/>
    <property type="match status" value="1"/>
</dbReference>
<dbReference type="EMBL" id="JBBUTG010000017">
    <property type="protein sequence ID" value="MEK8033545.1"/>
    <property type="molecule type" value="Genomic_DNA"/>
</dbReference>
<dbReference type="RefSeq" id="WP_341427970.1">
    <property type="nucleotide sequence ID" value="NZ_JBBUTG010000017.1"/>
</dbReference>
<sequence length="389" mass="39760">MKTKIALCLTALSPLAALAGGTFVVNYTFPSESGAGSTGAFPDWELSPKPGSTDLYGVSPKGGVYGGGTLYRVNTGGALTVLRHFGANGDINGSHPAGSVLHRSGSVYGVTATGGANNAGVLYSWHPTNGYKRLFSFGGGTAGAAPSGQLLLATDGNIYGVTKAGGACGNGTVYRFVVATGKLTTLHSFCGLEGATPLTGVIQATNGDLYGTAYNGGFYDGGTLYRLSLNGVFNSLYSFGAGTGPRGPSRLTQGKDGLLYGTSWGGGFMDGGTVFSSSLAGAVSMRAELMRAPSGSAANPSMNAALLERFNGVFYGVTYANGGVVFQFRASNRSLSVIHTFDAWRPGFPYGGLTVGPDGNLWGTTTDGEMSMLSRYGAIYSIQNLVANP</sequence>
<feature type="chain" id="PRO_5045334128" evidence="1">
    <location>
        <begin position="20"/>
        <end position="389"/>
    </location>
</feature>
<comment type="caution">
    <text evidence="2">The sequence shown here is derived from an EMBL/GenBank/DDBJ whole genome shotgun (WGS) entry which is preliminary data.</text>
</comment>
<dbReference type="InterPro" id="IPR022519">
    <property type="entry name" value="Gloeo/Verruco_rpt"/>
</dbReference>